<sequence>MIRFLPASARVPQPWKNGGGVTREVLVWPPQASMTDFDWRISMATVDAAGPFSAFDGIDRHLSVLSGQLRLTVDGVAHQLVVGQGLAFAGDAPASGEPLDGPVIDLNVMTRRGRFTALVTCIPPQVRLTPCDGQTVLLAIAATDVCSHKLKTYDAVWLDDWPTEGAVNGNSALIRIDIANT</sequence>
<dbReference type="InterPro" id="IPR011051">
    <property type="entry name" value="RmlC_Cupin_sf"/>
</dbReference>
<accession>A0ABT5HP19</accession>
<dbReference type="InterPro" id="IPR014710">
    <property type="entry name" value="RmlC-like_jellyroll"/>
</dbReference>
<proteinExistence type="predicted"/>
<dbReference type="PANTHER" id="PTHR37943">
    <property type="entry name" value="PROTEIN VES"/>
    <property type="match status" value="1"/>
</dbReference>
<dbReference type="CDD" id="cd20293">
    <property type="entry name" value="cupin_HutD_N"/>
    <property type="match status" value="1"/>
</dbReference>
<dbReference type="Gene3D" id="2.60.120.10">
    <property type="entry name" value="Jelly Rolls"/>
    <property type="match status" value="1"/>
</dbReference>
<protein>
    <submittedName>
        <fullName evidence="1">HutD family protein</fullName>
    </submittedName>
</protein>
<dbReference type="Proteomes" id="UP001218579">
    <property type="component" value="Unassembled WGS sequence"/>
</dbReference>
<evidence type="ECO:0000313" key="1">
    <source>
        <dbReference type="EMBL" id="MDC7677783.1"/>
    </source>
</evidence>
<reference evidence="1 2" key="1">
    <citation type="submission" date="2023-01" db="EMBL/GenBank/DDBJ databases">
        <title>Novel species of the genus Asticcacaulis isolated from rivers.</title>
        <authorList>
            <person name="Lu H."/>
        </authorList>
    </citation>
    <scope>NUCLEOTIDE SEQUENCE [LARGE SCALE GENOMIC DNA]</scope>
    <source>
        <strain evidence="1 2">LKC15W</strain>
    </source>
</reference>
<dbReference type="InterPro" id="IPR010282">
    <property type="entry name" value="Uncharacterised_HutD/Ves"/>
</dbReference>
<dbReference type="RefSeq" id="WP_272746104.1">
    <property type="nucleotide sequence ID" value="NZ_JAQQKV010000005.1"/>
</dbReference>
<dbReference type="PANTHER" id="PTHR37943:SF1">
    <property type="entry name" value="PROTEIN VES"/>
    <property type="match status" value="1"/>
</dbReference>
<comment type="caution">
    <text evidence="1">The sequence shown here is derived from an EMBL/GenBank/DDBJ whole genome shotgun (WGS) entry which is preliminary data.</text>
</comment>
<dbReference type="SUPFAM" id="SSF51182">
    <property type="entry name" value="RmlC-like cupins"/>
    <property type="match status" value="1"/>
</dbReference>
<dbReference type="Pfam" id="PF05962">
    <property type="entry name" value="HutD"/>
    <property type="match status" value="1"/>
</dbReference>
<dbReference type="EMBL" id="JAQQKV010000005">
    <property type="protein sequence ID" value="MDC7677783.1"/>
    <property type="molecule type" value="Genomic_DNA"/>
</dbReference>
<evidence type="ECO:0000313" key="2">
    <source>
        <dbReference type="Proteomes" id="UP001218579"/>
    </source>
</evidence>
<gene>
    <name evidence="1" type="ORF">PQU98_16685</name>
</gene>
<keyword evidence="2" id="KW-1185">Reference proteome</keyword>
<name>A0ABT5HP19_9CAUL</name>
<organism evidence="1 2">
    <name type="scientific">Asticcacaulis machinosus</name>
    <dbReference type="NCBI Taxonomy" id="2984211"/>
    <lineage>
        <taxon>Bacteria</taxon>
        <taxon>Pseudomonadati</taxon>
        <taxon>Pseudomonadota</taxon>
        <taxon>Alphaproteobacteria</taxon>
        <taxon>Caulobacterales</taxon>
        <taxon>Caulobacteraceae</taxon>
        <taxon>Asticcacaulis</taxon>
    </lineage>
</organism>